<dbReference type="AlphaFoldDB" id="A0A7Z2VY37"/>
<dbReference type="SUPFAM" id="SSF82784">
    <property type="entry name" value="OsmC-like"/>
    <property type="match status" value="1"/>
</dbReference>
<evidence type="ECO:0000313" key="3">
    <source>
        <dbReference type="Proteomes" id="UP000502415"/>
    </source>
</evidence>
<dbReference type="Gene3D" id="3.30.1330.230">
    <property type="match status" value="1"/>
</dbReference>
<dbReference type="PANTHER" id="PTHR37809">
    <property type="entry name" value="RIBOSOMAL PROTEIN S12 METHYLTHIOTRANSFERASE ACCESSORY FACTOR YCAO"/>
    <property type="match status" value="1"/>
</dbReference>
<dbReference type="InterPro" id="IPR003776">
    <property type="entry name" value="YcaO-like_dom"/>
</dbReference>
<dbReference type="NCBIfam" id="TIGR03549">
    <property type="entry name" value="OsmC domain/YcaO domain-containing protein"/>
    <property type="match status" value="1"/>
</dbReference>
<dbReference type="PANTHER" id="PTHR37809:SF1">
    <property type="entry name" value="RIBOSOMAL PROTEIN S12 METHYLTHIOTRANSFERASE ACCESSORY FACTOR YCAO"/>
    <property type="match status" value="1"/>
</dbReference>
<dbReference type="InterPro" id="IPR041080">
    <property type="entry name" value="YcaO_C"/>
</dbReference>
<feature type="domain" description="YcaO" evidence="1">
    <location>
        <begin position="206"/>
        <end position="594"/>
    </location>
</feature>
<accession>A0A7Z2VY37</accession>
<dbReference type="Gene3D" id="3.30.300.20">
    <property type="match status" value="1"/>
</dbReference>
<proteinExistence type="predicted"/>
<dbReference type="InterPro" id="IPR015946">
    <property type="entry name" value="KH_dom-like_a/b"/>
</dbReference>
<evidence type="ECO:0000313" key="2">
    <source>
        <dbReference type="EMBL" id="QJE01583.1"/>
    </source>
</evidence>
<dbReference type="Pfam" id="PF02624">
    <property type="entry name" value="YcaO"/>
    <property type="match status" value="1"/>
</dbReference>
<dbReference type="InterPro" id="IPR003718">
    <property type="entry name" value="OsmC/Ohr_fam"/>
</dbReference>
<protein>
    <submittedName>
        <fullName evidence="2">OsmC domain/YcaO domain-containing protein</fullName>
    </submittedName>
</protein>
<dbReference type="PROSITE" id="PS51664">
    <property type="entry name" value="YCAO"/>
    <property type="match status" value="1"/>
</dbReference>
<dbReference type="InterPro" id="IPR019938">
    <property type="entry name" value="YcaO_dom_prot"/>
</dbReference>
<keyword evidence="3" id="KW-1185">Reference proteome</keyword>
<sequence>MEIKVNFLDKLRLEAKFDDFTVIADQPIRYKGDGSAPGPFDYFLASSALCAAYFVKLYCNTRAIPTENIRLSQNNIVDPENRYQQIFKIQVELPADISDKDRQGILRSIERCTVKKVVQAGPEFVIEEVANLDADAQALLTLAPGADAQTYIPGKDLPLEQTIANMSALLAGLGIKIEIASWRNIVPNVWSLHIRDAHSPMCFTNGKGSTKESALASALGEYIERISNNHFYAGAYWGRAFADAPFVHYPDERWFPFGADDVLPQGLLDDYSLDIYDPDGELRASHLVDTNSGNAARGIVALPYVRQSDGETVYFPSNLIENLYASNGMSAGNTLAEAQVQCLSEIFERAVKRQILEGEMALPDVPQDVLAKYPGILAGIQALEEQGFPVLVKDASLGGTYPVMCVTLMNPRTGGVFASFGAHPSFEVALERSLTELLQGRSFEGLNDLPQPTFASNAVTEPNNFVEHFIDSSGIVSWRFFSARADADFVEWDFSGRGEDSNAQEAATLLAILRDMGKEVYIAELGQLGATACRILVPGYSEVYPVEDLVWDNTNKALLFREDILNLQRLDDEQLADLLNRLENNELDEYADIATLIGIEFDENTDWGQLTVLELKLLVHLALGQLEEAHELVGAFLQYNDNTVERRLFYQAVNVVLEVTLDDDLALDDYVFNFRRMYGDARMDAALGSVDGSVRFFGLSETGMGLEGLDRHQRLLDSYRKLHAARAKAAGVAA</sequence>
<dbReference type="EMBL" id="CP051685">
    <property type="protein sequence ID" value="QJE01583.1"/>
    <property type="molecule type" value="Genomic_DNA"/>
</dbReference>
<dbReference type="Proteomes" id="UP000502415">
    <property type="component" value="Chromosome"/>
</dbReference>
<dbReference type="InterPro" id="IPR036102">
    <property type="entry name" value="OsmC/Ohrsf"/>
</dbReference>
<organism evidence="2 3">
    <name type="scientific">Massilia forsythiae</name>
    <dbReference type="NCBI Taxonomy" id="2728020"/>
    <lineage>
        <taxon>Bacteria</taxon>
        <taxon>Pseudomonadati</taxon>
        <taxon>Pseudomonadota</taxon>
        <taxon>Betaproteobacteria</taxon>
        <taxon>Burkholderiales</taxon>
        <taxon>Oxalobacteraceae</taxon>
        <taxon>Telluria group</taxon>
        <taxon>Massilia</taxon>
    </lineage>
</organism>
<dbReference type="Pfam" id="PF18381">
    <property type="entry name" value="YcaO_C"/>
    <property type="match status" value="1"/>
</dbReference>
<dbReference type="KEGG" id="mfy:HH212_17385"/>
<dbReference type="NCBIfam" id="NF040716">
    <property type="entry name" value="YcaO_for_S12"/>
    <property type="match status" value="1"/>
</dbReference>
<name>A0A7Z2VY37_9BURK</name>
<gene>
    <name evidence="2" type="ORF">HH212_17385</name>
</gene>
<dbReference type="RefSeq" id="WP_170203622.1">
    <property type="nucleotide sequence ID" value="NZ_CP051685.1"/>
</dbReference>
<dbReference type="Pfam" id="PF02566">
    <property type="entry name" value="OsmC"/>
    <property type="match status" value="1"/>
</dbReference>
<dbReference type="NCBIfam" id="TIGR00702">
    <property type="entry name" value="YcaO-type kinase domain"/>
    <property type="match status" value="1"/>
</dbReference>
<reference evidence="2 3" key="1">
    <citation type="submission" date="2020-04" db="EMBL/GenBank/DDBJ databases">
        <title>Genome sequencing of novel species.</title>
        <authorList>
            <person name="Heo J."/>
            <person name="Kim S.-J."/>
            <person name="Kim J.-S."/>
            <person name="Hong S.-B."/>
            <person name="Kwon S.-W."/>
        </authorList>
    </citation>
    <scope>NUCLEOTIDE SEQUENCE [LARGE SCALE GENOMIC DNA]</scope>
    <source>
        <strain evidence="2 3">GN2-R2</strain>
    </source>
</reference>
<evidence type="ECO:0000259" key="1">
    <source>
        <dbReference type="PROSITE" id="PS51664"/>
    </source>
</evidence>